<accession>A0A4S8KPD3</accession>
<feature type="compositionally biased region" description="Low complexity" evidence="1">
    <location>
        <begin position="60"/>
        <end position="70"/>
    </location>
</feature>
<reference evidence="2 3" key="1">
    <citation type="journal article" date="2019" name="Nat. Ecol. Evol.">
        <title>Megaphylogeny resolves global patterns of mushroom evolution.</title>
        <authorList>
            <person name="Varga T."/>
            <person name="Krizsan K."/>
            <person name="Foldi C."/>
            <person name="Dima B."/>
            <person name="Sanchez-Garcia M."/>
            <person name="Sanchez-Ramirez S."/>
            <person name="Szollosi G.J."/>
            <person name="Szarkandi J.G."/>
            <person name="Papp V."/>
            <person name="Albert L."/>
            <person name="Andreopoulos W."/>
            <person name="Angelini C."/>
            <person name="Antonin V."/>
            <person name="Barry K.W."/>
            <person name="Bougher N.L."/>
            <person name="Buchanan P."/>
            <person name="Buyck B."/>
            <person name="Bense V."/>
            <person name="Catcheside P."/>
            <person name="Chovatia M."/>
            <person name="Cooper J."/>
            <person name="Damon W."/>
            <person name="Desjardin D."/>
            <person name="Finy P."/>
            <person name="Geml J."/>
            <person name="Haridas S."/>
            <person name="Hughes K."/>
            <person name="Justo A."/>
            <person name="Karasinski D."/>
            <person name="Kautmanova I."/>
            <person name="Kiss B."/>
            <person name="Kocsube S."/>
            <person name="Kotiranta H."/>
            <person name="LaButti K.M."/>
            <person name="Lechner B.E."/>
            <person name="Liimatainen K."/>
            <person name="Lipzen A."/>
            <person name="Lukacs Z."/>
            <person name="Mihaltcheva S."/>
            <person name="Morgado L.N."/>
            <person name="Niskanen T."/>
            <person name="Noordeloos M.E."/>
            <person name="Ohm R.A."/>
            <person name="Ortiz-Santana B."/>
            <person name="Ovrebo C."/>
            <person name="Racz N."/>
            <person name="Riley R."/>
            <person name="Savchenko A."/>
            <person name="Shiryaev A."/>
            <person name="Soop K."/>
            <person name="Spirin V."/>
            <person name="Szebenyi C."/>
            <person name="Tomsovsky M."/>
            <person name="Tulloss R.E."/>
            <person name="Uehling J."/>
            <person name="Grigoriev I.V."/>
            <person name="Vagvolgyi C."/>
            <person name="Papp T."/>
            <person name="Martin F.M."/>
            <person name="Miettinen O."/>
            <person name="Hibbett D.S."/>
            <person name="Nagy L.G."/>
        </authorList>
    </citation>
    <scope>NUCLEOTIDE SEQUENCE [LARGE SCALE GENOMIC DNA]</scope>
    <source>
        <strain evidence="2 3">CBS 962.96</strain>
    </source>
</reference>
<proteinExistence type="predicted"/>
<feature type="compositionally biased region" description="Polar residues" evidence="1">
    <location>
        <begin position="93"/>
        <end position="104"/>
    </location>
</feature>
<feature type="compositionally biased region" description="Basic and acidic residues" evidence="1">
    <location>
        <begin position="22"/>
        <end position="33"/>
    </location>
</feature>
<organism evidence="2 3">
    <name type="scientific">Dendrothele bispora (strain CBS 962.96)</name>
    <dbReference type="NCBI Taxonomy" id="1314807"/>
    <lineage>
        <taxon>Eukaryota</taxon>
        <taxon>Fungi</taxon>
        <taxon>Dikarya</taxon>
        <taxon>Basidiomycota</taxon>
        <taxon>Agaricomycotina</taxon>
        <taxon>Agaricomycetes</taxon>
        <taxon>Agaricomycetidae</taxon>
        <taxon>Agaricales</taxon>
        <taxon>Agaricales incertae sedis</taxon>
        <taxon>Dendrothele</taxon>
    </lineage>
</organism>
<evidence type="ECO:0000256" key="1">
    <source>
        <dbReference type="SAM" id="MobiDB-lite"/>
    </source>
</evidence>
<name>A0A4S8KPD3_DENBC</name>
<dbReference type="Proteomes" id="UP000297245">
    <property type="component" value="Unassembled WGS sequence"/>
</dbReference>
<evidence type="ECO:0000313" key="2">
    <source>
        <dbReference type="EMBL" id="THU77527.1"/>
    </source>
</evidence>
<keyword evidence="3" id="KW-1185">Reference proteome</keyword>
<dbReference type="EMBL" id="ML180411">
    <property type="protein sequence ID" value="THU77527.1"/>
    <property type="molecule type" value="Genomic_DNA"/>
</dbReference>
<feature type="region of interest" description="Disordered" evidence="1">
    <location>
        <begin position="1"/>
        <end position="104"/>
    </location>
</feature>
<sequence>MPAPRKRRNSDLAYEASGSVSKELKTVRAQERRRSTRGTQKTVPEPELYDDPEPDLFTHPPTSSAPSSPVFEDDEPLPPPPFPVPFNVPTTPIASGSHQITPSTPIQTHLRLPCLFLNQAQQNKSPDRESKGLIGIHEVTWK</sequence>
<gene>
    <name evidence="2" type="ORF">K435DRAFT_877720</name>
</gene>
<feature type="compositionally biased region" description="Pro residues" evidence="1">
    <location>
        <begin position="77"/>
        <end position="86"/>
    </location>
</feature>
<evidence type="ECO:0000313" key="3">
    <source>
        <dbReference type="Proteomes" id="UP000297245"/>
    </source>
</evidence>
<protein>
    <submittedName>
        <fullName evidence="2">Uncharacterized protein</fullName>
    </submittedName>
</protein>
<dbReference type="AlphaFoldDB" id="A0A4S8KPD3"/>